<protein>
    <submittedName>
        <fullName evidence="2">Uncharacterized protein</fullName>
    </submittedName>
</protein>
<accession>A0ABN2DHA9</accession>
<reference evidence="2 3" key="1">
    <citation type="journal article" date="2019" name="Int. J. Syst. Evol. Microbiol.">
        <title>The Global Catalogue of Microorganisms (GCM) 10K type strain sequencing project: providing services to taxonomists for standard genome sequencing and annotation.</title>
        <authorList>
            <consortium name="The Broad Institute Genomics Platform"/>
            <consortium name="The Broad Institute Genome Sequencing Center for Infectious Disease"/>
            <person name="Wu L."/>
            <person name="Ma J."/>
        </authorList>
    </citation>
    <scope>NUCLEOTIDE SEQUENCE [LARGE SCALE GENOMIC DNA]</scope>
    <source>
        <strain evidence="2 3">JCM 15933</strain>
    </source>
</reference>
<comment type="caution">
    <text evidence="2">The sequence shown here is derived from an EMBL/GenBank/DDBJ whole genome shotgun (WGS) entry which is preliminary data.</text>
</comment>
<evidence type="ECO:0000256" key="1">
    <source>
        <dbReference type="SAM" id="MobiDB-lite"/>
    </source>
</evidence>
<feature type="region of interest" description="Disordered" evidence="1">
    <location>
        <begin position="78"/>
        <end position="116"/>
    </location>
</feature>
<name>A0ABN2DHA9_9ACTN</name>
<feature type="compositionally biased region" description="Polar residues" evidence="1">
    <location>
        <begin position="106"/>
        <end position="116"/>
    </location>
</feature>
<proteinExistence type="predicted"/>
<gene>
    <name evidence="2" type="ORF">GCM10009827_118900</name>
</gene>
<dbReference type="Proteomes" id="UP001501470">
    <property type="component" value="Unassembled WGS sequence"/>
</dbReference>
<evidence type="ECO:0000313" key="3">
    <source>
        <dbReference type="Proteomes" id="UP001501470"/>
    </source>
</evidence>
<organism evidence="2 3">
    <name type="scientific">Dactylosporangium maewongense</name>
    <dbReference type="NCBI Taxonomy" id="634393"/>
    <lineage>
        <taxon>Bacteria</taxon>
        <taxon>Bacillati</taxon>
        <taxon>Actinomycetota</taxon>
        <taxon>Actinomycetes</taxon>
        <taxon>Micromonosporales</taxon>
        <taxon>Micromonosporaceae</taxon>
        <taxon>Dactylosporangium</taxon>
    </lineage>
</organism>
<dbReference type="EMBL" id="BAAAQD010000064">
    <property type="protein sequence ID" value="GAA1577271.1"/>
    <property type="molecule type" value="Genomic_DNA"/>
</dbReference>
<keyword evidence="3" id="KW-1185">Reference proteome</keyword>
<sequence length="116" mass="12010">MFGPGVDTVDGGPPQLVPVVGVEGVVHVAGGVAQFQAHVVAGYPTPRGVARRLPPGEWLDNDQAAVDRLLQRLANVATPAGPTPNQLRAEPGRQLPLTVLPPTSAPRESTASIDNL</sequence>
<evidence type="ECO:0000313" key="2">
    <source>
        <dbReference type="EMBL" id="GAA1577271.1"/>
    </source>
</evidence>